<evidence type="ECO:0000256" key="2">
    <source>
        <dbReference type="ARBA" id="ARBA00022722"/>
    </source>
</evidence>
<organism evidence="11 12">
    <name type="scientific">Gracilariopsis chorda</name>
    <dbReference type="NCBI Taxonomy" id="448386"/>
    <lineage>
        <taxon>Eukaryota</taxon>
        <taxon>Rhodophyta</taxon>
        <taxon>Florideophyceae</taxon>
        <taxon>Rhodymeniophycidae</taxon>
        <taxon>Gracilariales</taxon>
        <taxon>Gracilariaceae</taxon>
        <taxon>Gracilariopsis</taxon>
    </lineage>
</organism>
<keyword evidence="6" id="KW-0067">ATP-binding</keyword>
<dbReference type="PANTHER" id="PTHR47963:SF8">
    <property type="entry name" value="ATP-DEPENDENT RNA HELICASE DEAD"/>
    <property type="match status" value="1"/>
</dbReference>
<reference evidence="11 12" key="1">
    <citation type="journal article" date="2018" name="Mol. Biol. Evol.">
        <title>Analysis of the draft genome of the red seaweed Gracilariopsis chorda provides insights into genome size evolution in Rhodophyta.</title>
        <authorList>
            <person name="Lee J."/>
            <person name="Yang E.C."/>
            <person name="Graf L."/>
            <person name="Yang J.H."/>
            <person name="Qiu H."/>
            <person name="Zel Zion U."/>
            <person name="Chan C.X."/>
            <person name="Stephens T.G."/>
            <person name="Weber A.P.M."/>
            <person name="Boo G.H."/>
            <person name="Boo S.M."/>
            <person name="Kim K.M."/>
            <person name="Shin Y."/>
            <person name="Jung M."/>
            <person name="Lee S.J."/>
            <person name="Yim H.S."/>
            <person name="Lee J.H."/>
            <person name="Bhattacharya D."/>
            <person name="Yoon H.S."/>
        </authorList>
    </citation>
    <scope>NUCLEOTIDE SEQUENCE [LARGE SCALE GENOMIC DNA]</scope>
    <source>
        <strain evidence="11 12">SKKU-2015</strain>
        <tissue evidence="11">Whole body</tissue>
    </source>
</reference>
<dbReference type="Pfam" id="PF00270">
    <property type="entry name" value="DEAD"/>
    <property type="match status" value="2"/>
</dbReference>
<dbReference type="InterPro" id="IPR043136">
    <property type="entry name" value="B30.2/SPRY_sf"/>
</dbReference>
<dbReference type="STRING" id="448386.A0A2V3IUU6"/>
<dbReference type="PROSITE" id="PS51195">
    <property type="entry name" value="Q_MOTIF"/>
    <property type="match status" value="1"/>
</dbReference>
<dbReference type="InterPro" id="IPR011545">
    <property type="entry name" value="DEAD/DEAH_box_helicase_dom"/>
</dbReference>
<sequence length="508" mass="56077">MSAFEELGVMQEIISALDDMEWHLPTPVQTEAIPLILGGGDVSVAAATGSGKTGAFCLPIVQVVYETRNTNLSKPVSSYSKEEGKGPVRLSTIDRGRQVAVNADRTIAQCRHHAIWEGVRATRGVCSGKWYYVAYMKDEGICRVGWSSRNAQLNLGTDFRGFGYGGTGMKSHGAKFDPYGEKYSIGDTICCMVEFIEHANINQAIVEISFLKNEEELGTAFSVPWTSLGVENLSLFPAAALKNAEIEINFLMESKNAESMGFRPMREATEADCKPSEDMRNLFTAREADEDGDVDMTPAKAREKKGEKGKAPLALILEPARELAAQVNEELTKFNKYLPPPSLRQLLLIGGGNPKAQKASLKSGLDIVAGTLGSIVRLVKTGVLSLDAIRFFVLDEADTFAEDNMRDIMFLYQKIPSRNRVQTLLFSATLHSPEIKGLAEKIQSFPTWIDLKGKQSVPDQLHHTMVRLDADADISLLETVPDYLEWPLDQVHQEVLSKGKKRKKKSRC</sequence>
<name>A0A2V3IUU6_9FLOR</name>
<evidence type="ECO:0000259" key="10">
    <source>
        <dbReference type="PROSITE" id="PS51195"/>
    </source>
</evidence>
<dbReference type="InterPro" id="IPR001870">
    <property type="entry name" value="B30.2/SPRY"/>
</dbReference>
<evidence type="ECO:0000256" key="7">
    <source>
        <dbReference type="PROSITE-ProRule" id="PRU00552"/>
    </source>
</evidence>
<dbReference type="EC" id="3.6.4.13" evidence="1"/>
<evidence type="ECO:0000256" key="6">
    <source>
        <dbReference type="ARBA" id="ARBA00022840"/>
    </source>
</evidence>
<evidence type="ECO:0000313" key="11">
    <source>
        <dbReference type="EMBL" id="PXF45892.1"/>
    </source>
</evidence>
<dbReference type="SUPFAM" id="SSF49899">
    <property type="entry name" value="Concanavalin A-like lectins/glucanases"/>
    <property type="match status" value="1"/>
</dbReference>
<dbReference type="SMART" id="SM00449">
    <property type="entry name" value="SPRY"/>
    <property type="match status" value="1"/>
</dbReference>
<keyword evidence="4" id="KW-0378">Hydrolase</keyword>
<evidence type="ECO:0000256" key="3">
    <source>
        <dbReference type="ARBA" id="ARBA00022741"/>
    </source>
</evidence>
<dbReference type="GO" id="GO:0003723">
    <property type="term" value="F:RNA binding"/>
    <property type="evidence" value="ECO:0007669"/>
    <property type="project" value="TreeGrafter"/>
</dbReference>
<evidence type="ECO:0000259" key="8">
    <source>
        <dbReference type="PROSITE" id="PS50188"/>
    </source>
</evidence>
<dbReference type="InterPro" id="IPR050547">
    <property type="entry name" value="DEAD_box_RNA_helicases"/>
</dbReference>
<dbReference type="InterPro" id="IPR014001">
    <property type="entry name" value="Helicase_ATP-bd"/>
</dbReference>
<feature type="domain" description="DEAD-box RNA helicase Q" evidence="10">
    <location>
        <begin position="2"/>
        <end position="30"/>
    </location>
</feature>
<keyword evidence="2" id="KW-0540">Nuclease</keyword>
<dbReference type="OrthoDB" id="1735at2759"/>
<dbReference type="GO" id="GO:0003724">
    <property type="term" value="F:RNA helicase activity"/>
    <property type="evidence" value="ECO:0007669"/>
    <property type="project" value="UniProtKB-EC"/>
</dbReference>
<keyword evidence="3" id="KW-0547">Nucleotide-binding</keyword>
<feature type="domain" description="Helicase ATP-binding" evidence="9">
    <location>
        <begin position="310"/>
        <end position="448"/>
    </location>
</feature>
<dbReference type="PROSITE" id="PS51192">
    <property type="entry name" value="HELICASE_ATP_BIND_1"/>
    <property type="match status" value="1"/>
</dbReference>
<dbReference type="PANTHER" id="PTHR47963">
    <property type="entry name" value="DEAD-BOX ATP-DEPENDENT RNA HELICASE 47, MITOCHONDRIAL"/>
    <property type="match status" value="1"/>
</dbReference>
<dbReference type="InterPro" id="IPR003877">
    <property type="entry name" value="SPRY_dom"/>
</dbReference>
<dbReference type="GO" id="GO:0016787">
    <property type="term" value="F:hydrolase activity"/>
    <property type="evidence" value="ECO:0007669"/>
    <property type="project" value="UniProtKB-KW"/>
</dbReference>
<evidence type="ECO:0000259" key="9">
    <source>
        <dbReference type="PROSITE" id="PS51192"/>
    </source>
</evidence>
<dbReference type="Proteomes" id="UP000247409">
    <property type="component" value="Unassembled WGS sequence"/>
</dbReference>
<feature type="short sequence motif" description="Q motif" evidence="7">
    <location>
        <begin position="2"/>
        <end position="30"/>
    </location>
</feature>
<evidence type="ECO:0000256" key="5">
    <source>
        <dbReference type="ARBA" id="ARBA00022806"/>
    </source>
</evidence>
<comment type="caution">
    <text evidence="11">The sequence shown here is derived from an EMBL/GenBank/DDBJ whole genome shotgun (WGS) entry which is preliminary data.</text>
</comment>
<dbReference type="PROSITE" id="PS50188">
    <property type="entry name" value="B302_SPRY"/>
    <property type="match status" value="1"/>
</dbReference>
<proteinExistence type="predicted"/>
<dbReference type="InterPro" id="IPR013320">
    <property type="entry name" value="ConA-like_dom_sf"/>
</dbReference>
<evidence type="ECO:0000313" key="12">
    <source>
        <dbReference type="Proteomes" id="UP000247409"/>
    </source>
</evidence>
<keyword evidence="12" id="KW-1185">Reference proteome</keyword>
<accession>A0A2V3IUU6</accession>
<dbReference type="SUPFAM" id="SSF52540">
    <property type="entry name" value="P-loop containing nucleoside triphosphate hydrolases"/>
    <property type="match status" value="1"/>
</dbReference>
<gene>
    <name evidence="11" type="ORF">BWQ96_04327</name>
</gene>
<dbReference type="Gene3D" id="3.40.50.300">
    <property type="entry name" value="P-loop containing nucleotide triphosphate hydrolases"/>
    <property type="match status" value="2"/>
</dbReference>
<dbReference type="GO" id="GO:0004518">
    <property type="term" value="F:nuclease activity"/>
    <property type="evidence" value="ECO:0007669"/>
    <property type="project" value="UniProtKB-KW"/>
</dbReference>
<dbReference type="EMBL" id="NBIV01000050">
    <property type="protein sequence ID" value="PXF45892.1"/>
    <property type="molecule type" value="Genomic_DNA"/>
</dbReference>
<evidence type="ECO:0000256" key="1">
    <source>
        <dbReference type="ARBA" id="ARBA00012552"/>
    </source>
</evidence>
<dbReference type="InterPro" id="IPR027417">
    <property type="entry name" value="P-loop_NTPase"/>
</dbReference>
<feature type="domain" description="B30.2/SPRY" evidence="8">
    <location>
        <begin position="68"/>
        <end position="255"/>
    </location>
</feature>
<dbReference type="SMART" id="SM00487">
    <property type="entry name" value="DEXDc"/>
    <property type="match status" value="1"/>
</dbReference>
<dbReference type="AlphaFoldDB" id="A0A2V3IUU6"/>
<dbReference type="Gene3D" id="2.60.120.920">
    <property type="match status" value="1"/>
</dbReference>
<dbReference type="Pfam" id="PF00622">
    <property type="entry name" value="SPRY"/>
    <property type="match status" value="1"/>
</dbReference>
<protein>
    <recommendedName>
        <fullName evidence="1">RNA helicase</fullName>
        <ecNumber evidence="1">3.6.4.13</ecNumber>
    </recommendedName>
</protein>
<keyword evidence="5 11" id="KW-0347">Helicase</keyword>
<dbReference type="GO" id="GO:0005524">
    <property type="term" value="F:ATP binding"/>
    <property type="evidence" value="ECO:0007669"/>
    <property type="project" value="UniProtKB-KW"/>
</dbReference>
<evidence type="ECO:0000256" key="4">
    <source>
        <dbReference type="ARBA" id="ARBA00022801"/>
    </source>
</evidence>
<dbReference type="InterPro" id="IPR014014">
    <property type="entry name" value="RNA_helicase_DEAD_Q_motif"/>
</dbReference>